<name>A0ABN9TF54_9DINO</name>
<keyword evidence="1" id="KW-0472">Membrane</keyword>
<dbReference type="Proteomes" id="UP001189429">
    <property type="component" value="Unassembled WGS sequence"/>
</dbReference>
<feature type="transmembrane region" description="Helical" evidence="1">
    <location>
        <begin position="20"/>
        <end position="40"/>
    </location>
</feature>
<organism evidence="2 3">
    <name type="scientific">Prorocentrum cordatum</name>
    <dbReference type="NCBI Taxonomy" id="2364126"/>
    <lineage>
        <taxon>Eukaryota</taxon>
        <taxon>Sar</taxon>
        <taxon>Alveolata</taxon>
        <taxon>Dinophyceae</taxon>
        <taxon>Prorocentrales</taxon>
        <taxon>Prorocentraceae</taxon>
        <taxon>Prorocentrum</taxon>
    </lineage>
</organism>
<keyword evidence="1" id="KW-0812">Transmembrane</keyword>
<proteinExistence type="predicted"/>
<feature type="non-terminal residue" evidence="2">
    <location>
        <position position="75"/>
    </location>
</feature>
<gene>
    <name evidence="2" type="ORF">PCOR1329_LOCUS37995</name>
</gene>
<accession>A0ABN9TF54</accession>
<dbReference type="EMBL" id="CAUYUJ010014605">
    <property type="protein sequence ID" value="CAK0843744.1"/>
    <property type="molecule type" value="Genomic_DNA"/>
</dbReference>
<keyword evidence="1" id="KW-1133">Transmembrane helix</keyword>
<evidence type="ECO:0000256" key="1">
    <source>
        <dbReference type="SAM" id="Phobius"/>
    </source>
</evidence>
<protein>
    <submittedName>
        <fullName evidence="2">Uncharacterized protein</fullName>
    </submittedName>
</protein>
<evidence type="ECO:0000313" key="3">
    <source>
        <dbReference type="Proteomes" id="UP001189429"/>
    </source>
</evidence>
<sequence>MPAGKRSAGSSRQPTCWKRIVQQLMSLLVGLVILLLWNTLTGVPGGPELEAPRLSLRLGPQPLSAAGVLGGGPAA</sequence>
<keyword evidence="3" id="KW-1185">Reference proteome</keyword>
<comment type="caution">
    <text evidence="2">The sequence shown here is derived from an EMBL/GenBank/DDBJ whole genome shotgun (WGS) entry which is preliminary data.</text>
</comment>
<evidence type="ECO:0000313" key="2">
    <source>
        <dbReference type="EMBL" id="CAK0843744.1"/>
    </source>
</evidence>
<reference evidence="2" key="1">
    <citation type="submission" date="2023-10" db="EMBL/GenBank/DDBJ databases">
        <authorList>
            <person name="Chen Y."/>
            <person name="Shah S."/>
            <person name="Dougan E. K."/>
            <person name="Thang M."/>
            <person name="Chan C."/>
        </authorList>
    </citation>
    <scope>NUCLEOTIDE SEQUENCE [LARGE SCALE GENOMIC DNA]</scope>
</reference>